<evidence type="ECO:0000259" key="8">
    <source>
        <dbReference type="PROSITE" id="PS50156"/>
    </source>
</evidence>
<keyword evidence="6 7" id="KW-0472">Membrane</keyword>
<gene>
    <name evidence="9" type="ORF">NCI01_18695</name>
</gene>
<evidence type="ECO:0000256" key="3">
    <source>
        <dbReference type="ARBA" id="ARBA00022475"/>
    </source>
</evidence>
<evidence type="ECO:0000256" key="1">
    <source>
        <dbReference type="ARBA" id="ARBA00004651"/>
    </source>
</evidence>
<reference evidence="9 10" key="1">
    <citation type="submission" date="2022-06" db="EMBL/GenBank/DDBJ databases">
        <authorList>
            <person name="So Y."/>
        </authorList>
    </citation>
    <scope>NUCLEOTIDE SEQUENCE [LARGE SCALE GENOMIC DNA]</scope>
    <source>
        <strain evidence="9 10">STR3</strain>
    </source>
</reference>
<evidence type="ECO:0000256" key="7">
    <source>
        <dbReference type="SAM" id="Phobius"/>
    </source>
</evidence>
<feature type="transmembrane region" description="Helical" evidence="7">
    <location>
        <begin position="12"/>
        <end position="33"/>
    </location>
</feature>
<feature type="transmembrane region" description="Helical" evidence="7">
    <location>
        <begin position="357"/>
        <end position="376"/>
    </location>
</feature>
<keyword evidence="5 7" id="KW-1133">Transmembrane helix</keyword>
<feature type="transmembrane region" description="Helical" evidence="7">
    <location>
        <begin position="199"/>
        <end position="219"/>
    </location>
</feature>
<dbReference type="PANTHER" id="PTHR33406">
    <property type="entry name" value="MEMBRANE PROTEIN MJ1562-RELATED"/>
    <property type="match status" value="1"/>
</dbReference>
<evidence type="ECO:0000256" key="6">
    <source>
        <dbReference type="ARBA" id="ARBA00023136"/>
    </source>
</evidence>
<comment type="subcellular location">
    <subcellularLocation>
        <location evidence="1">Cell membrane</location>
        <topology evidence="1">Multi-pass membrane protein</topology>
    </subcellularLocation>
</comment>
<dbReference type="InterPro" id="IPR000731">
    <property type="entry name" value="SSD"/>
</dbReference>
<evidence type="ECO:0000313" key="9">
    <source>
        <dbReference type="EMBL" id="MCP3423841.1"/>
    </source>
</evidence>
<dbReference type="InterPro" id="IPR050545">
    <property type="entry name" value="Mycobact_MmpL"/>
</dbReference>
<feature type="transmembrane region" description="Helical" evidence="7">
    <location>
        <begin position="653"/>
        <end position="681"/>
    </location>
</feature>
<proteinExistence type="inferred from homology"/>
<protein>
    <submittedName>
        <fullName evidence="9">MMPL family transporter</fullName>
    </submittedName>
</protein>
<feature type="domain" description="SSD" evidence="8">
    <location>
        <begin position="179"/>
        <end position="324"/>
    </location>
</feature>
<evidence type="ECO:0000256" key="4">
    <source>
        <dbReference type="ARBA" id="ARBA00022692"/>
    </source>
</evidence>
<dbReference type="InterPro" id="IPR004869">
    <property type="entry name" value="MMPL_dom"/>
</dbReference>
<evidence type="ECO:0000313" key="10">
    <source>
        <dbReference type="Proteomes" id="UP001204524"/>
    </source>
</evidence>
<feature type="transmembrane region" description="Helical" evidence="7">
    <location>
        <begin position="542"/>
        <end position="564"/>
    </location>
</feature>
<feature type="transmembrane region" description="Helical" evidence="7">
    <location>
        <begin position="225"/>
        <end position="244"/>
    </location>
</feature>
<sequence>MRRLAETCARLRYVVVAAWLVTTIGLSVLAGAVGGQTEDDYSLPGSESERASEILADGGFSFGGGTQAQLVLQRDGGLDDPETRAVVDDLVAEVQAAAPGARVTSPFSQEGSFQMSEDGEIAYVAVDLPEQDPEELADLSEELEQTRERYSGDTLTVELGGLVVEQGESGPPSEVIGILAAVVILLFAFGSVFAMGLPILVGVVGAASGVAVVGLGARWVDMPTFAAPVAAMIAIGVGIDYALLVVTRYREALATGSATREAIVVALTTAGRSVLFAGVTVVIASLGLVLMDLKLITGVALGIAGSVLVTMLAAVTLLPALLALVGPRIDRFSVRRRHEDHDGGPARRWSRQVQRRPLPWAVAATAVLVLLSLPVLDMRLGFSDAGTKPTSDTSRRAYDLLAEGFGAGTNGPLVVAVRGSADAGPAYEELGDALRATDGVAQVSPPVVAPSGDVALLQVVPTTGPREEETTDLVHRLRDEVLPAAVEDPLTDVAVGGSTAAAVDFADYNAERLPLFLTVVLGLALLLLMAVFRGLPVAVQAVVVNLLSIGASFGATVAVFQWGWGVDLLDLGAAGPFEAWAPMMLIAIVFGLSMDYEVFLLSRIREEYERSGDNAEAVAEGLARTARVITAAAAIMVCVFGSFVLGTSRELQLFGFGLTFAVLIDATVVRMVLVPAVMELLGDRNWWLPRWLDRSLPHVTIETAPRPEPVDA</sequence>
<feature type="transmembrane region" description="Helical" evidence="7">
    <location>
        <begin position="628"/>
        <end position="647"/>
    </location>
</feature>
<feature type="transmembrane region" description="Helical" evidence="7">
    <location>
        <begin position="264"/>
        <end position="289"/>
    </location>
</feature>
<dbReference type="EMBL" id="JANARS010000009">
    <property type="protein sequence ID" value="MCP3423841.1"/>
    <property type="molecule type" value="Genomic_DNA"/>
</dbReference>
<keyword evidence="3" id="KW-1003">Cell membrane</keyword>
<organism evidence="9 10">
    <name type="scientific">Nocardioides pinisoli</name>
    <dbReference type="NCBI Taxonomy" id="2950279"/>
    <lineage>
        <taxon>Bacteria</taxon>
        <taxon>Bacillati</taxon>
        <taxon>Actinomycetota</taxon>
        <taxon>Actinomycetes</taxon>
        <taxon>Propionibacteriales</taxon>
        <taxon>Nocardioidaceae</taxon>
        <taxon>Nocardioides</taxon>
    </lineage>
</organism>
<dbReference type="Proteomes" id="UP001204524">
    <property type="component" value="Unassembled WGS sequence"/>
</dbReference>
<feature type="transmembrane region" description="Helical" evidence="7">
    <location>
        <begin position="175"/>
        <end position="194"/>
    </location>
</feature>
<comment type="similarity">
    <text evidence="2">Belongs to the resistance-nodulation-cell division (RND) (TC 2.A.6) family. MmpL subfamily.</text>
</comment>
<keyword evidence="4 7" id="KW-0812">Transmembrane</keyword>
<dbReference type="SUPFAM" id="SSF82866">
    <property type="entry name" value="Multidrug efflux transporter AcrB transmembrane domain"/>
    <property type="match status" value="2"/>
</dbReference>
<comment type="caution">
    <text evidence="9">The sequence shown here is derived from an EMBL/GenBank/DDBJ whole genome shotgun (WGS) entry which is preliminary data.</text>
</comment>
<dbReference type="Pfam" id="PF03176">
    <property type="entry name" value="MMPL"/>
    <property type="match status" value="2"/>
</dbReference>
<evidence type="ECO:0000256" key="5">
    <source>
        <dbReference type="ARBA" id="ARBA00022989"/>
    </source>
</evidence>
<dbReference type="RefSeq" id="WP_254182998.1">
    <property type="nucleotide sequence ID" value="NZ_JANARS010000009.1"/>
</dbReference>
<dbReference type="PANTHER" id="PTHR33406:SF11">
    <property type="entry name" value="MEMBRANE PROTEIN SCO6666-RELATED"/>
    <property type="match status" value="1"/>
</dbReference>
<feature type="transmembrane region" description="Helical" evidence="7">
    <location>
        <begin position="579"/>
        <end position="601"/>
    </location>
</feature>
<feature type="transmembrane region" description="Helical" evidence="7">
    <location>
        <begin position="515"/>
        <end position="535"/>
    </location>
</feature>
<evidence type="ECO:0000256" key="2">
    <source>
        <dbReference type="ARBA" id="ARBA00010157"/>
    </source>
</evidence>
<name>A0ABT1L1D8_9ACTN</name>
<keyword evidence="10" id="KW-1185">Reference proteome</keyword>
<dbReference type="PROSITE" id="PS50156">
    <property type="entry name" value="SSD"/>
    <property type="match status" value="1"/>
</dbReference>
<accession>A0ABT1L1D8</accession>
<dbReference type="Gene3D" id="1.20.1640.10">
    <property type="entry name" value="Multidrug efflux transporter AcrB transmembrane domain"/>
    <property type="match status" value="2"/>
</dbReference>
<feature type="transmembrane region" description="Helical" evidence="7">
    <location>
        <begin position="295"/>
        <end position="326"/>
    </location>
</feature>